<comment type="caution">
    <text evidence="1">The sequence shown here is derived from an EMBL/GenBank/DDBJ whole genome shotgun (WGS) entry which is preliminary data.</text>
</comment>
<accession>A0A916VHC5</accession>
<dbReference type="Proteomes" id="UP000654993">
    <property type="component" value="Unassembled WGS sequence"/>
</dbReference>
<proteinExistence type="predicted"/>
<evidence type="ECO:0000313" key="1">
    <source>
        <dbReference type="EMBL" id="GFR38240.1"/>
    </source>
</evidence>
<reference evidence="1" key="1">
    <citation type="submission" date="2020-08" db="EMBL/GenBank/DDBJ databases">
        <authorList>
            <person name="Uke A."/>
            <person name="Chhe C."/>
            <person name="Baramee S."/>
            <person name="Kosugi A."/>
        </authorList>
    </citation>
    <scope>NUCLEOTIDE SEQUENCE</scope>
    <source>
        <strain evidence="1">DA-C8</strain>
    </source>
</reference>
<dbReference type="AlphaFoldDB" id="A0A916VHC5"/>
<keyword evidence="2" id="KW-1185">Reference proteome</keyword>
<reference evidence="1" key="2">
    <citation type="journal article" date="2021" name="Data Brief">
        <title>Draft genome sequence data of the facultative, thermophilic, xylanolytic bacterium Paenibacillus sp. strain DA-C8.</title>
        <authorList>
            <person name="Chhe C."/>
            <person name="Uke A."/>
            <person name="Baramee S."/>
            <person name="Ungkulpasvich U."/>
            <person name="Tachaapaikoon C."/>
            <person name="Pason P."/>
            <person name="Waeonukul R."/>
            <person name="Ratanakhanokchai K."/>
            <person name="Kosugi A."/>
        </authorList>
    </citation>
    <scope>NUCLEOTIDE SEQUENCE</scope>
    <source>
        <strain evidence="1">DA-C8</strain>
    </source>
</reference>
<dbReference type="EMBL" id="BMAQ01000014">
    <property type="protein sequence ID" value="GFR38240.1"/>
    <property type="molecule type" value="Genomic_DNA"/>
</dbReference>
<organism evidence="1 2">
    <name type="scientific">Insulibacter thermoxylanivorax</name>
    <dbReference type="NCBI Taxonomy" id="2749268"/>
    <lineage>
        <taxon>Bacteria</taxon>
        <taxon>Bacillati</taxon>
        <taxon>Bacillota</taxon>
        <taxon>Bacilli</taxon>
        <taxon>Bacillales</taxon>
        <taxon>Paenibacillaceae</taxon>
        <taxon>Insulibacter</taxon>
    </lineage>
</organism>
<sequence>MGVKYNREYKQISEELAAAIATIDDCYEFFEMERSDWLNLARNERMDCIRTLSDDLFYALGADPVVYVGSGVVAYDARQHLIKVTPATKIVHVIKLI</sequence>
<dbReference type="RefSeq" id="WP_200966492.1">
    <property type="nucleotide sequence ID" value="NZ_BMAQ01000014.1"/>
</dbReference>
<protein>
    <submittedName>
        <fullName evidence="1">Uncharacterized protein</fullName>
    </submittedName>
</protein>
<gene>
    <name evidence="1" type="ORF">PRECH8_15360</name>
</gene>
<name>A0A916VHC5_9BACL</name>
<evidence type="ECO:0000313" key="2">
    <source>
        <dbReference type="Proteomes" id="UP000654993"/>
    </source>
</evidence>